<dbReference type="NCBIfam" id="TIGR03506">
    <property type="entry name" value="FlgEFG_subfam"/>
    <property type="match status" value="1"/>
</dbReference>
<reference evidence="6 7" key="2">
    <citation type="submission" date="2018-12" db="EMBL/GenBank/DDBJ databases">
        <title>Rhizobacter gummiphilus sp. nov., a rubber-degrading bacterium isolated from the soil of a botanical garden in Japan.</title>
        <authorList>
            <person name="Shunsuke S.S."/>
        </authorList>
    </citation>
    <scope>NUCLEOTIDE SEQUENCE [LARGE SCALE GENOMIC DNA]</scope>
    <source>
        <strain evidence="6 7">S-16</strain>
    </source>
</reference>
<dbReference type="Proteomes" id="UP000267464">
    <property type="component" value="Unassembled WGS sequence"/>
</dbReference>
<keyword evidence="7" id="KW-1185">Reference proteome</keyword>
<dbReference type="InterPro" id="IPR010930">
    <property type="entry name" value="Flg_bb/hook_C_dom"/>
</dbReference>
<sequence>MNALEIAALGMQTDMDRLQSVSQNLANVATPGYKRAMHVHTPFGQVLDGAQPATSVEQVVDIRAGALKPTGRALDIAVDDGAFVELRSERGLLSYSRGGSFAMDAAGRVIGPDGSALQLLDGDFKLRGSENDVRIDARGEVFVGEERIGQLRLVRFDAPEKMRALGAGRYEAGAARITDDPARSTVRSGTLEGSNVQSTQEMVRLLETSRHFEAMQKVVQGYDEVLEKAIRKLGEV</sequence>
<evidence type="ECO:0000256" key="4">
    <source>
        <dbReference type="RuleBase" id="RU362116"/>
    </source>
</evidence>
<dbReference type="GO" id="GO:0009425">
    <property type="term" value="C:bacterial-type flagellum basal body"/>
    <property type="evidence" value="ECO:0007669"/>
    <property type="project" value="UniProtKB-SubCell"/>
</dbReference>
<name>A0A3N7HWD5_9BURK</name>
<organism evidence="6 7">
    <name type="scientific">Piscinibacter terrae</name>
    <dbReference type="NCBI Taxonomy" id="2496871"/>
    <lineage>
        <taxon>Bacteria</taxon>
        <taxon>Pseudomonadati</taxon>
        <taxon>Pseudomonadota</taxon>
        <taxon>Betaproteobacteria</taxon>
        <taxon>Burkholderiales</taxon>
        <taxon>Sphaerotilaceae</taxon>
        <taxon>Piscinibacter</taxon>
    </lineage>
</organism>
<feature type="domain" description="Flagellar basal-body/hook protein C-terminal" evidence="5">
    <location>
        <begin position="188"/>
        <end position="231"/>
    </location>
</feature>
<evidence type="ECO:0000313" key="7">
    <source>
        <dbReference type="Proteomes" id="UP000267464"/>
    </source>
</evidence>
<accession>A0A3N7HWD5</accession>
<dbReference type="GO" id="GO:0071978">
    <property type="term" value="P:bacterial-type flagellum-dependent swarming motility"/>
    <property type="evidence" value="ECO:0007669"/>
    <property type="project" value="TreeGrafter"/>
</dbReference>
<keyword evidence="6" id="KW-0966">Cell projection</keyword>
<evidence type="ECO:0000313" key="6">
    <source>
        <dbReference type="EMBL" id="RQP26654.1"/>
    </source>
</evidence>
<dbReference type="AlphaFoldDB" id="A0A3N7HWD5"/>
<evidence type="ECO:0000256" key="1">
    <source>
        <dbReference type="ARBA" id="ARBA00004117"/>
    </source>
</evidence>
<dbReference type="InterPro" id="IPR020013">
    <property type="entry name" value="Flagellar_FlgE/F/G"/>
</dbReference>
<dbReference type="PANTHER" id="PTHR30435">
    <property type="entry name" value="FLAGELLAR PROTEIN"/>
    <property type="match status" value="1"/>
</dbReference>
<evidence type="ECO:0000256" key="3">
    <source>
        <dbReference type="ARBA" id="ARBA00023143"/>
    </source>
</evidence>
<comment type="similarity">
    <text evidence="2 4">Belongs to the flagella basal body rod proteins family.</text>
</comment>
<dbReference type="SUPFAM" id="SSF117143">
    <property type="entry name" value="Flagellar hook protein flgE"/>
    <property type="match status" value="1"/>
</dbReference>
<dbReference type="RefSeq" id="WP_124539346.1">
    <property type="nucleotide sequence ID" value="NZ_QUSW01000001.1"/>
</dbReference>
<dbReference type="Pfam" id="PF06429">
    <property type="entry name" value="Flg_bbr_C"/>
    <property type="match status" value="1"/>
</dbReference>
<comment type="subcellular location">
    <subcellularLocation>
        <location evidence="1 4">Bacterial flagellum basal body</location>
    </subcellularLocation>
</comment>
<gene>
    <name evidence="6" type="ORF">DZC73_06565</name>
</gene>
<keyword evidence="6" id="KW-0969">Cilium</keyword>
<protein>
    <submittedName>
        <fullName evidence="6">Flagellar hook basal-body protein</fullName>
    </submittedName>
</protein>
<proteinExistence type="inferred from homology"/>
<dbReference type="OrthoDB" id="9804559at2"/>
<keyword evidence="3 4" id="KW-0975">Bacterial flagellum</keyword>
<comment type="caution">
    <text evidence="6">The sequence shown here is derived from an EMBL/GenBank/DDBJ whole genome shotgun (WGS) entry which is preliminary data.</text>
</comment>
<evidence type="ECO:0000259" key="5">
    <source>
        <dbReference type="Pfam" id="PF06429"/>
    </source>
</evidence>
<dbReference type="PANTHER" id="PTHR30435:SF19">
    <property type="entry name" value="FLAGELLAR BASAL-BODY ROD PROTEIN FLGG"/>
    <property type="match status" value="1"/>
</dbReference>
<keyword evidence="6" id="KW-0282">Flagellum</keyword>
<dbReference type="EMBL" id="QUSW01000001">
    <property type="protein sequence ID" value="RQP26654.1"/>
    <property type="molecule type" value="Genomic_DNA"/>
</dbReference>
<dbReference type="InterPro" id="IPR037925">
    <property type="entry name" value="FlgE/F/G-like"/>
</dbReference>
<reference evidence="6 7" key="1">
    <citation type="submission" date="2018-08" db="EMBL/GenBank/DDBJ databases">
        <authorList>
            <person name="Khan S.A."/>
            <person name="Jeon C.O."/>
            <person name="Chun B.H."/>
            <person name="Jeong S.E."/>
        </authorList>
    </citation>
    <scope>NUCLEOTIDE SEQUENCE [LARGE SCALE GENOMIC DNA]</scope>
    <source>
        <strain evidence="6 7">S-16</strain>
    </source>
</reference>
<evidence type="ECO:0000256" key="2">
    <source>
        <dbReference type="ARBA" id="ARBA00009677"/>
    </source>
</evidence>